<dbReference type="Pfam" id="PF03105">
    <property type="entry name" value="SPX"/>
    <property type="match status" value="1"/>
</dbReference>
<evidence type="ECO:0000259" key="1">
    <source>
        <dbReference type="Pfam" id="PF03105"/>
    </source>
</evidence>
<evidence type="ECO:0000313" key="2">
    <source>
        <dbReference type="Proteomes" id="UP000095280"/>
    </source>
</evidence>
<reference evidence="3" key="1">
    <citation type="submission" date="2016-11" db="UniProtKB">
        <authorList>
            <consortium name="WormBaseParasite"/>
        </authorList>
    </citation>
    <scope>IDENTIFICATION</scope>
</reference>
<keyword evidence="2" id="KW-1185">Reference proteome</keyword>
<sequence>MKFAEHLQAHLTPEWRTQYIDYDMSTSAPCLIKWRKDDKFYELCEEELQNKINDFFQRKVGRSQVFGNSSGYQWALLEMWNRPDFISAKM</sequence>
<evidence type="ECO:0000313" key="3">
    <source>
        <dbReference type="WBParaSite" id="maker-unitig_23202-snap-gene-0.2-mRNA-1"/>
    </source>
</evidence>
<dbReference type="WBParaSite" id="maker-unitig_23202-snap-gene-0.2-mRNA-1">
    <property type="protein sequence ID" value="maker-unitig_23202-snap-gene-0.2-mRNA-1"/>
    <property type="gene ID" value="maker-unitig_23202-snap-gene-0.2"/>
</dbReference>
<organism evidence="2 3">
    <name type="scientific">Macrostomum lignano</name>
    <dbReference type="NCBI Taxonomy" id="282301"/>
    <lineage>
        <taxon>Eukaryota</taxon>
        <taxon>Metazoa</taxon>
        <taxon>Spiralia</taxon>
        <taxon>Lophotrochozoa</taxon>
        <taxon>Platyhelminthes</taxon>
        <taxon>Rhabditophora</taxon>
        <taxon>Macrostomorpha</taxon>
        <taxon>Macrostomida</taxon>
        <taxon>Macrostomidae</taxon>
        <taxon>Macrostomum</taxon>
    </lineage>
</organism>
<accession>A0A1I8F8G5</accession>
<name>A0A1I8F8G5_9PLAT</name>
<proteinExistence type="predicted"/>
<dbReference type="InterPro" id="IPR004331">
    <property type="entry name" value="SPX_dom"/>
</dbReference>
<dbReference type="Proteomes" id="UP000095280">
    <property type="component" value="Unplaced"/>
</dbReference>
<protein>
    <submittedName>
        <fullName evidence="3">SPX domain-containing protein</fullName>
    </submittedName>
</protein>
<dbReference type="AlphaFoldDB" id="A0A1I8F8G5"/>
<feature type="domain" description="SPX" evidence="1">
    <location>
        <begin position="1"/>
        <end position="23"/>
    </location>
</feature>